<evidence type="ECO:0000313" key="1">
    <source>
        <dbReference type="EMBL" id="KAK7075026.1"/>
    </source>
</evidence>
<dbReference type="AlphaFoldDB" id="A0AAN8X2M2"/>
<organism evidence="1 2">
    <name type="scientific">Halocaridina rubra</name>
    <name type="common">Hawaiian red shrimp</name>
    <dbReference type="NCBI Taxonomy" id="373956"/>
    <lineage>
        <taxon>Eukaryota</taxon>
        <taxon>Metazoa</taxon>
        <taxon>Ecdysozoa</taxon>
        <taxon>Arthropoda</taxon>
        <taxon>Crustacea</taxon>
        <taxon>Multicrustacea</taxon>
        <taxon>Malacostraca</taxon>
        <taxon>Eumalacostraca</taxon>
        <taxon>Eucarida</taxon>
        <taxon>Decapoda</taxon>
        <taxon>Pleocyemata</taxon>
        <taxon>Caridea</taxon>
        <taxon>Atyoidea</taxon>
        <taxon>Atyidae</taxon>
        <taxon>Halocaridina</taxon>
    </lineage>
</organism>
<reference evidence="1 2" key="1">
    <citation type="submission" date="2023-11" db="EMBL/GenBank/DDBJ databases">
        <title>Halocaridina rubra genome assembly.</title>
        <authorList>
            <person name="Smith C."/>
        </authorList>
    </citation>
    <scope>NUCLEOTIDE SEQUENCE [LARGE SCALE GENOMIC DNA]</scope>
    <source>
        <strain evidence="1">EP-1</strain>
        <tissue evidence="1">Whole</tissue>
    </source>
</reference>
<gene>
    <name evidence="1" type="ORF">SK128_017075</name>
</gene>
<protein>
    <submittedName>
        <fullName evidence="1">Uncharacterized protein</fullName>
    </submittedName>
</protein>
<dbReference type="Proteomes" id="UP001381693">
    <property type="component" value="Unassembled WGS sequence"/>
</dbReference>
<keyword evidence="2" id="KW-1185">Reference proteome</keyword>
<sequence>MGVNAVDGDDSSSDTAAEHILGVKLQTRRGEPEEVTVNKSDNPCTQQVMKVNKVSEKSKYLYTDLKVGKNSVKFQIDSGEGVNVLPQNMVPNNVRIESSEGLQLEMWNNSAAKPVGKCRIKEYSDVFGNEIGKLPGVVQMTLDKEVKPFAISSCRVPIQLKKKVKSKLPELEKQNVICKVDEPTE</sequence>
<accession>A0AAN8X2M2</accession>
<comment type="caution">
    <text evidence="1">The sequence shown here is derived from an EMBL/GenBank/DDBJ whole genome shotgun (WGS) entry which is preliminary data.</text>
</comment>
<name>A0AAN8X2M2_HALRR</name>
<dbReference type="EMBL" id="JAXCGZ010011385">
    <property type="protein sequence ID" value="KAK7075026.1"/>
    <property type="molecule type" value="Genomic_DNA"/>
</dbReference>
<proteinExistence type="predicted"/>
<evidence type="ECO:0000313" key="2">
    <source>
        <dbReference type="Proteomes" id="UP001381693"/>
    </source>
</evidence>